<keyword evidence="2 8" id="KW-0813">Transport</keyword>
<evidence type="ECO:0000256" key="2">
    <source>
        <dbReference type="ARBA" id="ARBA00022448"/>
    </source>
</evidence>
<dbReference type="RefSeq" id="WP_188888066.1">
    <property type="nucleotide sequence ID" value="NZ_BMHY01000002.1"/>
</dbReference>
<evidence type="ECO:0000256" key="4">
    <source>
        <dbReference type="ARBA" id="ARBA00022692"/>
    </source>
</evidence>
<dbReference type="GO" id="GO:0043190">
    <property type="term" value="C:ATP-binding cassette (ABC) transporter complex"/>
    <property type="evidence" value="ECO:0007669"/>
    <property type="project" value="InterPro"/>
</dbReference>
<dbReference type="Gene3D" id="1.10.3720.10">
    <property type="entry name" value="MetI-like"/>
    <property type="match status" value="1"/>
</dbReference>
<keyword evidence="4 8" id="KW-0812">Transmembrane</keyword>
<dbReference type="GO" id="GO:0006865">
    <property type="term" value="P:amino acid transport"/>
    <property type="evidence" value="ECO:0007669"/>
    <property type="project" value="UniProtKB-KW"/>
</dbReference>
<organism evidence="10 11">
    <name type="scientific">Paenibacillus radicis</name>
    <name type="common">ex Gao et al. 2016</name>
    <dbReference type="NCBI Taxonomy" id="1737354"/>
    <lineage>
        <taxon>Bacteria</taxon>
        <taxon>Bacillati</taxon>
        <taxon>Bacillota</taxon>
        <taxon>Bacilli</taxon>
        <taxon>Bacillales</taxon>
        <taxon>Paenibacillaceae</taxon>
        <taxon>Paenibacillus</taxon>
    </lineage>
</organism>
<feature type="domain" description="ABC transmembrane type-1" evidence="9">
    <location>
        <begin position="25"/>
        <end position="213"/>
    </location>
</feature>
<keyword evidence="3" id="KW-1003">Cell membrane</keyword>
<accession>A0A917LVM0</accession>
<feature type="transmembrane region" description="Helical" evidence="8">
    <location>
        <begin position="88"/>
        <end position="108"/>
    </location>
</feature>
<dbReference type="EMBL" id="BMHY01000002">
    <property type="protein sequence ID" value="GGG60452.1"/>
    <property type="molecule type" value="Genomic_DNA"/>
</dbReference>
<dbReference type="GO" id="GO:0022857">
    <property type="term" value="F:transmembrane transporter activity"/>
    <property type="evidence" value="ECO:0007669"/>
    <property type="project" value="InterPro"/>
</dbReference>
<protein>
    <submittedName>
        <fullName evidence="10">Cysteine ABC transporter permease</fullName>
    </submittedName>
</protein>
<dbReference type="NCBIfam" id="TIGR01726">
    <property type="entry name" value="HEQRo_perm_3TM"/>
    <property type="match status" value="1"/>
</dbReference>
<gene>
    <name evidence="10" type="ORF">GCM10010918_12160</name>
</gene>
<evidence type="ECO:0000256" key="3">
    <source>
        <dbReference type="ARBA" id="ARBA00022475"/>
    </source>
</evidence>
<keyword evidence="6 8" id="KW-1133">Transmembrane helix</keyword>
<evidence type="ECO:0000259" key="9">
    <source>
        <dbReference type="PROSITE" id="PS50928"/>
    </source>
</evidence>
<feature type="transmembrane region" description="Helical" evidence="8">
    <location>
        <begin position="27"/>
        <end position="51"/>
    </location>
</feature>
<evidence type="ECO:0000256" key="1">
    <source>
        <dbReference type="ARBA" id="ARBA00004651"/>
    </source>
</evidence>
<comment type="subcellular location">
    <subcellularLocation>
        <location evidence="1 8">Cell membrane</location>
        <topology evidence="1 8">Multi-pass membrane protein</topology>
    </subcellularLocation>
</comment>
<reference evidence="10 11" key="1">
    <citation type="journal article" date="2014" name="Int. J. Syst. Evol. Microbiol.">
        <title>Complete genome sequence of Corynebacterium casei LMG S-19264T (=DSM 44701T), isolated from a smear-ripened cheese.</title>
        <authorList>
            <consortium name="US DOE Joint Genome Institute (JGI-PGF)"/>
            <person name="Walter F."/>
            <person name="Albersmeier A."/>
            <person name="Kalinowski J."/>
            <person name="Ruckert C."/>
        </authorList>
    </citation>
    <scope>NUCLEOTIDE SEQUENCE [LARGE SCALE GENOMIC DNA]</scope>
    <source>
        <strain evidence="10 11">CGMCC 1.15286</strain>
    </source>
</reference>
<sequence>MSQERAERLWDVFLHSLWPLLQGMLKYTIPLSILSFGLSLVFALIIALAGLSSKPYLRAPARFYVWIVRGTPILVQLFIIFYDLPSVGVVLPAFPTVVIALTVSEAAYSSEIMRSTIKSLSQGQWRAGYSLGMTPFQVLRRVILPQAARISIPPLGSQFISLFKTSSLAALVTLPDLFGVAKQIAATTFEPMLLYIVAAAYYLAICSVLTIGQHRLEKKFGKYSL</sequence>
<dbReference type="CDD" id="cd06261">
    <property type="entry name" value="TM_PBP2"/>
    <property type="match status" value="1"/>
</dbReference>
<evidence type="ECO:0000313" key="10">
    <source>
        <dbReference type="EMBL" id="GGG60452.1"/>
    </source>
</evidence>
<comment type="caution">
    <text evidence="10">The sequence shown here is derived from an EMBL/GenBank/DDBJ whole genome shotgun (WGS) entry which is preliminary data.</text>
</comment>
<dbReference type="InterPro" id="IPR035906">
    <property type="entry name" value="MetI-like_sf"/>
</dbReference>
<evidence type="ECO:0000256" key="7">
    <source>
        <dbReference type="ARBA" id="ARBA00023136"/>
    </source>
</evidence>
<dbReference type="PROSITE" id="PS50928">
    <property type="entry name" value="ABC_TM1"/>
    <property type="match status" value="1"/>
</dbReference>
<dbReference type="SUPFAM" id="SSF161098">
    <property type="entry name" value="MetI-like"/>
    <property type="match status" value="1"/>
</dbReference>
<evidence type="ECO:0000313" key="11">
    <source>
        <dbReference type="Proteomes" id="UP000600247"/>
    </source>
</evidence>
<evidence type="ECO:0000256" key="6">
    <source>
        <dbReference type="ARBA" id="ARBA00022989"/>
    </source>
</evidence>
<evidence type="ECO:0000256" key="8">
    <source>
        <dbReference type="RuleBase" id="RU363032"/>
    </source>
</evidence>
<proteinExistence type="inferred from homology"/>
<dbReference type="InterPro" id="IPR043429">
    <property type="entry name" value="ArtM/GltK/GlnP/TcyL/YhdX-like"/>
</dbReference>
<dbReference type="InterPro" id="IPR010065">
    <property type="entry name" value="AA_ABC_transptr_permease_3TM"/>
</dbReference>
<dbReference type="AlphaFoldDB" id="A0A917LVM0"/>
<feature type="transmembrane region" description="Helical" evidence="8">
    <location>
        <begin position="63"/>
        <end position="82"/>
    </location>
</feature>
<keyword evidence="7 8" id="KW-0472">Membrane</keyword>
<name>A0A917LVM0_9BACL</name>
<dbReference type="PANTHER" id="PTHR30614">
    <property type="entry name" value="MEMBRANE COMPONENT OF AMINO ACID ABC TRANSPORTER"/>
    <property type="match status" value="1"/>
</dbReference>
<evidence type="ECO:0000256" key="5">
    <source>
        <dbReference type="ARBA" id="ARBA00022970"/>
    </source>
</evidence>
<dbReference type="Proteomes" id="UP000600247">
    <property type="component" value="Unassembled WGS sequence"/>
</dbReference>
<feature type="transmembrane region" description="Helical" evidence="8">
    <location>
        <begin position="192"/>
        <end position="212"/>
    </location>
</feature>
<keyword evidence="11" id="KW-1185">Reference proteome</keyword>
<keyword evidence="5" id="KW-0029">Amino-acid transport</keyword>
<dbReference type="PANTHER" id="PTHR30614:SF0">
    <property type="entry name" value="L-CYSTINE TRANSPORT SYSTEM PERMEASE PROTEIN TCYL"/>
    <property type="match status" value="1"/>
</dbReference>
<dbReference type="InterPro" id="IPR000515">
    <property type="entry name" value="MetI-like"/>
</dbReference>
<dbReference type="Pfam" id="PF00528">
    <property type="entry name" value="BPD_transp_1"/>
    <property type="match status" value="1"/>
</dbReference>
<comment type="similarity">
    <text evidence="8">Belongs to the binding-protein-dependent transport system permease family.</text>
</comment>